<dbReference type="AlphaFoldDB" id="A0A2S0MKS5"/>
<keyword evidence="9" id="KW-1185">Reference proteome</keyword>
<evidence type="ECO:0000256" key="5">
    <source>
        <dbReference type="ARBA" id="ARBA00067668"/>
    </source>
</evidence>
<dbReference type="RefSeq" id="WP_106470794.1">
    <property type="nucleotide sequence ID" value="NZ_CP027665.1"/>
</dbReference>
<dbReference type="PANTHER" id="PTHR43201">
    <property type="entry name" value="ACYL-COA SYNTHETASE"/>
    <property type="match status" value="1"/>
</dbReference>
<keyword evidence="2 8" id="KW-0436">Ligase</keyword>
<evidence type="ECO:0000259" key="7">
    <source>
        <dbReference type="Pfam" id="PF13193"/>
    </source>
</evidence>
<dbReference type="EC" id="6.2.1.44" evidence="4"/>
<protein>
    <recommendedName>
        <fullName evidence="5">3-methylmercaptopropionyl-CoA ligase</fullName>
        <ecNumber evidence="4">6.2.1.44</ecNumber>
    </recommendedName>
</protein>
<organism evidence="8 9">
    <name type="scientific">Pukyongiella litopenaei</name>
    <dbReference type="NCBI Taxonomy" id="2605946"/>
    <lineage>
        <taxon>Bacteria</taxon>
        <taxon>Pseudomonadati</taxon>
        <taxon>Pseudomonadota</taxon>
        <taxon>Alphaproteobacteria</taxon>
        <taxon>Rhodobacterales</taxon>
        <taxon>Paracoccaceae</taxon>
        <taxon>Pukyongiella</taxon>
    </lineage>
</organism>
<feature type="domain" description="AMP-binding enzyme C-terminal" evidence="7">
    <location>
        <begin position="408"/>
        <end position="483"/>
    </location>
</feature>
<dbReference type="InterPro" id="IPR042099">
    <property type="entry name" value="ANL_N_sf"/>
</dbReference>
<dbReference type="EMBL" id="CP027665">
    <property type="protein sequence ID" value="AVO36479.1"/>
    <property type="molecule type" value="Genomic_DNA"/>
</dbReference>
<comment type="catalytic activity">
    <reaction evidence="3">
        <text>3-(methylsulfanyl)propanoate + ATP + CoA = 3-(methylsulfanyl)propanoyl-CoA + AMP + diphosphate</text>
        <dbReference type="Rhea" id="RHEA:43052"/>
        <dbReference type="ChEBI" id="CHEBI:30616"/>
        <dbReference type="ChEBI" id="CHEBI:33019"/>
        <dbReference type="ChEBI" id="CHEBI:49016"/>
        <dbReference type="ChEBI" id="CHEBI:57287"/>
        <dbReference type="ChEBI" id="CHEBI:82815"/>
        <dbReference type="ChEBI" id="CHEBI:456215"/>
        <dbReference type="EC" id="6.2.1.44"/>
    </reaction>
    <physiologicalReaction direction="left-to-right" evidence="3">
        <dbReference type="Rhea" id="RHEA:43053"/>
    </physiologicalReaction>
</comment>
<dbReference type="InterPro" id="IPR025110">
    <property type="entry name" value="AMP-bd_C"/>
</dbReference>
<dbReference type="Gene3D" id="3.40.50.12780">
    <property type="entry name" value="N-terminal domain of ligase-like"/>
    <property type="match status" value="1"/>
</dbReference>
<dbReference type="InterPro" id="IPR000873">
    <property type="entry name" value="AMP-dep_synth/lig_dom"/>
</dbReference>
<evidence type="ECO:0000256" key="3">
    <source>
        <dbReference type="ARBA" id="ARBA00051915"/>
    </source>
</evidence>
<sequence>MFDLIPDMAFKRAEISPGALAFRDTSTGLDWSFAAVNDAANGIAEGLTAAGLTEGDRLAILCLNRAEFFLTLLACQKTGIILCPLNWRQTARELVDTLTPVRAHAILHDAAHADLAAAVGSETGAALHDIEGTLGGWIAAGGPPRNDAVPANRPWYLLFTSGTTGLPKAVTQTARMAWVNAVNIGQAIGLTSADRSVNFLPLFHTAGINLYTLPVFLNGGSSTILPKFEADDLLALIRDGAVTQFFGVPAIYQAFSLLPDIDRIDWSGIRCGCGGAPLPEPLIRFFADRGAHVLNGYGMTETGPTVFLMDPAHATAKIGSVGKAQMLTEVRLGGVPAGAAGEGEIQLRGPGITPGYHENPAATAASFTPDGWLATGDIGRRDADGYYFVVDRIKDMYISGGENVYPAEVERVLNAHPAVLEVAVIGVSDDRWGEVGAAFLIARPGEAPDPDAIRRWCRERLAAYKVPATVRVVDDFPRTAAGKIRKPDLRKTYDDA</sequence>
<evidence type="ECO:0000256" key="2">
    <source>
        <dbReference type="ARBA" id="ARBA00022598"/>
    </source>
</evidence>
<feature type="domain" description="AMP-dependent synthetase/ligase" evidence="6">
    <location>
        <begin position="11"/>
        <end position="357"/>
    </location>
</feature>
<dbReference type="SUPFAM" id="SSF56801">
    <property type="entry name" value="Acetyl-CoA synthetase-like"/>
    <property type="match status" value="1"/>
</dbReference>
<dbReference type="PROSITE" id="PS00455">
    <property type="entry name" value="AMP_BINDING"/>
    <property type="match status" value="1"/>
</dbReference>
<dbReference type="Gene3D" id="3.30.300.30">
    <property type="match status" value="1"/>
</dbReference>
<comment type="similarity">
    <text evidence="1">Belongs to the ATP-dependent AMP-binding enzyme family.</text>
</comment>
<dbReference type="Pfam" id="PF00501">
    <property type="entry name" value="AMP-binding"/>
    <property type="match status" value="1"/>
</dbReference>
<dbReference type="InterPro" id="IPR020845">
    <property type="entry name" value="AMP-binding_CS"/>
</dbReference>
<proteinExistence type="inferred from homology"/>
<dbReference type="PANTHER" id="PTHR43201:SF5">
    <property type="entry name" value="MEDIUM-CHAIN ACYL-COA LIGASE ACSF2, MITOCHONDRIAL"/>
    <property type="match status" value="1"/>
</dbReference>
<evidence type="ECO:0000256" key="1">
    <source>
        <dbReference type="ARBA" id="ARBA00006432"/>
    </source>
</evidence>
<evidence type="ECO:0000313" key="8">
    <source>
        <dbReference type="EMBL" id="AVO36479.1"/>
    </source>
</evidence>
<dbReference type="KEGG" id="thas:C6Y53_01320"/>
<dbReference type="GO" id="GO:0006631">
    <property type="term" value="P:fatty acid metabolic process"/>
    <property type="evidence" value="ECO:0007669"/>
    <property type="project" value="TreeGrafter"/>
</dbReference>
<evidence type="ECO:0000256" key="4">
    <source>
        <dbReference type="ARBA" id="ARBA00066616"/>
    </source>
</evidence>
<dbReference type="Pfam" id="PF13193">
    <property type="entry name" value="AMP-binding_C"/>
    <property type="match status" value="1"/>
</dbReference>
<gene>
    <name evidence="8" type="ORF">C6Y53_01320</name>
</gene>
<name>A0A2S0MKS5_9RHOB</name>
<evidence type="ECO:0000313" key="9">
    <source>
        <dbReference type="Proteomes" id="UP000237655"/>
    </source>
</evidence>
<accession>A0A2S0MKS5</accession>
<dbReference type="FunFam" id="3.30.300.30:FF:000008">
    <property type="entry name" value="2,3-dihydroxybenzoate-AMP ligase"/>
    <property type="match status" value="1"/>
</dbReference>
<dbReference type="Proteomes" id="UP000237655">
    <property type="component" value="Chromosome"/>
</dbReference>
<evidence type="ECO:0000259" key="6">
    <source>
        <dbReference type="Pfam" id="PF00501"/>
    </source>
</evidence>
<dbReference type="GO" id="GO:0031956">
    <property type="term" value="F:medium-chain fatty acid-CoA ligase activity"/>
    <property type="evidence" value="ECO:0007669"/>
    <property type="project" value="TreeGrafter"/>
</dbReference>
<dbReference type="InterPro" id="IPR045851">
    <property type="entry name" value="AMP-bd_C_sf"/>
</dbReference>
<reference evidence="9" key="1">
    <citation type="submission" date="2018-03" db="EMBL/GenBank/DDBJ databases">
        <title>Genomic analysis of the strain SH-1 isolated from shrimp intestine.</title>
        <authorList>
            <person name="Kim Y.-S."/>
            <person name="Kim S.-E."/>
            <person name="Kim K.-H."/>
        </authorList>
    </citation>
    <scope>NUCLEOTIDE SEQUENCE [LARGE SCALE GENOMIC DNA]</scope>
    <source>
        <strain evidence="9">SH-1</strain>
    </source>
</reference>